<dbReference type="Proteomes" id="UP000198846">
    <property type="component" value="Unassembled WGS sequence"/>
</dbReference>
<proteinExistence type="predicted"/>
<dbReference type="STRING" id="283786.SAMN04487990_10719"/>
<feature type="transmembrane region" description="Helical" evidence="1">
    <location>
        <begin position="140"/>
        <end position="162"/>
    </location>
</feature>
<dbReference type="EMBL" id="FNQK01000007">
    <property type="protein sequence ID" value="SEA13149.1"/>
    <property type="molecule type" value="Genomic_DNA"/>
</dbReference>
<dbReference type="RefSeq" id="WP_092133342.1">
    <property type="nucleotide sequence ID" value="NZ_FNQK01000007.1"/>
</dbReference>
<accession>A0A1H3YNG8</accession>
<protein>
    <submittedName>
        <fullName evidence="2">Uncharacterized protein</fullName>
    </submittedName>
</protein>
<name>A0A1H3YNG8_BIZPA</name>
<sequence>MSNPKYIKLLKIIFLIIVLLLFCLACKTPKSTIEKSITRTDSTVTKVSYVKKTDTIIIPSDSLKFSVPLPRISEIPIYVKSKTGHITGSVKKIDQNIEVECYVEELIKIIESQNEIIETLTKQTTDSQNTITNIEYKTHWFYKLLSIIGGVALLFFGFKIAFK</sequence>
<keyword evidence="1" id="KW-0472">Membrane</keyword>
<gene>
    <name evidence="2" type="ORF">SAMN04487990_10719</name>
</gene>
<evidence type="ECO:0000313" key="2">
    <source>
        <dbReference type="EMBL" id="SEA13149.1"/>
    </source>
</evidence>
<evidence type="ECO:0000313" key="3">
    <source>
        <dbReference type="Proteomes" id="UP000198846"/>
    </source>
</evidence>
<organism evidence="2 3">
    <name type="scientific">Bizionia paragorgiae</name>
    <dbReference type="NCBI Taxonomy" id="283786"/>
    <lineage>
        <taxon>Bacteria</taxon>
        <taxon>Pseudomonadati</taxon>
        <taxon>Bacteroidota</taxon>
        <taxon>Flavobacteriia</taxon>
        <taxon>Flavobacteriales</taxon>
        <taxon>Flavobacteriaceae</taxon>
        <taxon>Bizionia</taxon>
    </lineage>
</organism>
<keyword evidence="1" id="KW-1133">Transmembrane helix</keyword>
<keyword evidence="3" id="KW-1185">Reference proteome</keyword>
<keyword evidence="1" id="KW-0812">Transmembrane</keyword>
<dbReference type="AlphaFoldDB" id="A0A1H3YNG8"/>
<evidence type="ECO:0000256" key="1">
    <source>
        <dbReference type="SAM" id="Phobius"/>
    </source>
</evidence>
<reference evidence="2 3" key="1">
    <citation type="submission" date="2016-10" db="EMBL/GenBank/DDBJ databases">
        <authorList>
            <person name="de Groot N.N."/>
        </authorList>
    </citation>
    <scope>NUCLEOTIDE SEQUENCE [LARGE SCALE GENOMIC DNA]</scope>
    <source>
        <strain evidence="2 3">DSM 23842</strain>
    </source>
</reference>